<keyword evidence="2" id="KW-1185">Reference proteome</keyword>
<organism evidence="1 2">
    <name type="scientific">Alkalicoccus daliensis</name>
    <dbReference type="NCBI Taxonomy" id="745820"/>
    <lineage>
        <taxon>Bacteria</taxon>
        <taxon>Bacillati</taxon>
        <taxon>Bacillota</taxon>
        <taxon>Bacilli</taxon>
        <taxon>Bacillales</taxon>
        <taxon>Bacillaceae</taxon>
        <taxon>Alkalicoccus</taxon>
    </lineage>
</organism>
<evidence type="ECO:0008006" key="3">
    <source>
        <dbReference type="Google" id="ProtNLM"/>
    </source>
</evidence>
<reference evidence="2" key="1">
    <citation type="submission" date="2016-10" db="EMBL/GenBank/DDBJ databases">
        <authorList>
            <person name="Varghese N."/>
            <person name="Submissions S."/>
        </authorList>
    </citation>
    <scope>NUCLEOTIDE SEQUENCE [LARGE SCALE GENOMIC DNA]</scope>
    <source>
        <strain evidence="2">CGMCC 1.10369</strain>
    </source>
</reference>
<protein>
    <recommendedName>
        <fullName evidence="3">Antitoxin VbhA domain-containing protein</fullName>
    </recommendedName>
</protein>
<accession>A0A1H0GW93</accession>
<dbReference type="RefSeq" id="WP_175444268.1">
    <property type="nucleotide sequence ID" value="NZ_FNIL01000007.1"/>
</dbReference>
<dbReference type="Proteomes" id="UP000198778">
    <property type="component" value="Unassembled WGS sequence"/>
</dbReference>
<dbReference type="AlphaFoldDB" id="A0A1H0GW93"/>
<sequence length="58" mass="6406">MTAKNIEIETALRSAQASLAVEGMTLTEKEEALVKERLAGNVSQESFLQRALELSRNE</sequence>
<name>A0A1H0GW93_9BACI</name>
<evidence type="ECO:0000313" key="2">
    <source>
        <dbReference type="Proteomes" id="UP000198778"/>
    </source>
</evidence>
<gene>
    <name evidence="1" type="ORF">SAMN04488053_10759</name>
</gene>
<dbReference type="STRING" id="745820.SAMN04488053_10759"/>
<evidence type="ECO:0000313" key="1">
    <source>
        <dbReference type="EMBL" id="SDO11052.1"/>
    </source>
</evidence>
<proteinExistence type="predicted"/>
<dbReference type="EMBL" id="FNIL01000007">
    <property type="protein sequence ID" value="SDO11052.1"/>
    <property type="molecule type" value="Genomic_DNA"/>
</dbReference>